<evidence type="ECO:0000256" key="7">
    <source>
        <dbReference type="ARBA" id="ARBA00022519"/>
    </source>
</evidence>
<gene>
    <name evidence="14" type="ORF">J5837_05720</name>
</gene>
<keyword evidence="15" id="KW-1185">Reference proteome</keyword>
<evidence type="ECO:0000256" key="1">
    <source>
        <dbReference type="ARBA" id="ARBA00003540"/>
    </source>
</evidence>
<dbReference type="PANTHER" id="PTHR30558">
    <property type="entry name" value="EXBD MEMBRANE COMPONENT OF PMF-DRIVEN MACROMOLECULE IMPORT SYSTEM"/>
    <property type="match status" value="1"/>
</dbReference>
<evidence type="ECO:0000256" key="4">
    <source>
        <dbReference type="ARBA" id="ARBA00011471"/>
    </source>
</evidence>
<evidence type="ECO:0000313" key="14">
    <source>
        <dbReference type="EMBL" id="MBP3983922.1"/>
    </source>
</evidence>
<dbReference type="PANTHER" id="PTHR30558:SF12">
    <property type="entry name" value="BIOPOLYMER TRANSPORT PROTEIN EXBD"/>
    <property type="match status" value="1"/>
</dbReference>
<keyword evidence="5 12" id="KW-0813">Transport</keyword>
<evidence type="ECO:0000256" key="12">
    <source>
        <dbReference type="RuleBase" id="RU003879"/>
    </source>
</evidence>
<dbReference type="EMBL" id="JAGKTC010000001">
    <property type="protein sequence ID" value="MBP3983922.1"/>
    <property type="molecule type" value="Genomic_DNA"/>
</dbReference>
<keyword evidence="9 12" id="KW-0653">Protein transport</keyword>
<keyword evidence="10 13" id="KW-1133">Transmembrane helix</keyword>
<dbReference type="GO" id="GO:0005886">
    <property type="term" value="C:plasma membrane"/>
    <property type="evidence" value="ECO:0007669"/>
    <property type="project" value="UniProtKB-SubCell"/>
</dbReference>
<dbReference type="Gene3D" id="3.30.420.270">
    <property type="match status" value="1"/>
</dbReference>
<dbReference type="InterPro" id="IPR003400">
    <property type="entry name" value="ExbD"/>
</dbReference>
<keyword evidence="11 13" id="KW-0472">Membrane</keyword>
<dbReference type="AlphaFoldDB" id="A0A940X222"/>
<evidence type="ECO:0000313" key="15">
    <source>
        <dbReference type="Proteomes" id="UP000673447"/>
    </source>
</evidence>
<dbReference type="RefSeq" id="WP_210535732.1">
    <property type="nucleotide sequence ID" value="NZ_JAGKTC010000001.1"/>
</dbReference>
<comment type="function">
    <text evidence="1">Involved in the TonB-dependent energy-dependent transport of various receptor-bound substrates.</text>
</comment>
<evidence type="ECO:0000256" key="10">
    <source>
        <dbReference type="ARBA" id="ARBA00022989"/>
    </source>
</evidence>
<sequence>MAFDTKSGGGGGGGPMADINVTPLVDVMLVLLIIFIVTAPIMTYPINVDLPQRVINPPPQVKEPPPPIDLRIDAAGQVYWNNGPVSTADLPKLMDDAVKADPTNQPELRIDANPDSHYEVMAKVLAAAKTAQMLKIGFVQQEL</sequence>
<evidence type="ECO:0000256" key="6">
    <source>
        <dbReference type="ARBA" id="ARBA00022475"/>
    </source>
</evidence>
<evidence type="ECO:0000256" key="11">
    <source>
        <dbReference type="ARBA" id="ARBA00023136"/>
    </source>
</evidence>
<evidence type="ECO:0000256" key="3">
    <source>
        <dbReference type="ARBA" id="ARBA00005811"/>
    </source>
</evidence>
<evidence type="ECO:0000256" key="9">
    <source>
        <dbReference type="ARBA" id="ARBA00022927"/>
    </source>
</evidence>
<reference evidence="14" key="1">
    <citation type="journal article" date="2016" name="Int. J. Syst. Evol. Microbiol.">
        <title>Pseudoxanthomonas helianthi sp. nov., isolated from roots of Jerusalem artichoke (Helianthus tuberosus).</title>
        <authorList>
            <person name="Kittiwongwattana C."/>
            <person name="Thawai C."/>
        </authorList>
    </citation>
    <scope>NUCLEOTIDE SEQUENCE</scope>
    <source>
        <strain evidence="14">110414</strain>
    </source>
</reference>
<comment type="subunit">
    <text evidence="4">The accessory proteins ExbB and ExbD seem to form a complex with TonB.</text>
</comment>
<organism evidence="14 15">
    <name type="scientific">Pseudoxanthomonas helianthi</name>
    <dbReference type="NCBI Taxonomy" id="1453541"/>
    <lineage>
        <taxon>Bacteria</taxon>
        <taxon>Pseudomonadati</taxon>
        <taxon>Pseudomonadota</taxon>
        <taxon>Gammaproteobacteria</taxon>
        <taxon>Lysobacterales</taxon>
        <taxon>Lysobacteraceae</taxon>
        <taxon>Pseudoxanthomonas</taxon>
    </lineage>
</organism>
<reference evidence="14" key="2">
    <citation type="submission" date="2021-03" db="EMBL/GenBank/DDBJ databases">
        <authorList>
            <person name="Cao W."/>
        </authorList>
    </citation>
    <scope>NUCLEOTIDE SEQUENCE</scope>
    <source>
        <strain evidence="14">110414</strain>
    </source>
</reference>
<dbReference type="GO" id="GO:0015031">
    <property type="term" value="P:protein transport"/>
    <property type="evidence" value="ECO:0007669"/>
    <property type="project" value="UniProtKB-KW"/>
</dbReference>
<evidence type="ECO:0000256" key="13">
    <source>
        <dbReference type="SAM" id="Phobius"/>
    </source>
</evidence>
<evidence type="ECO:0000256" key="2">
    <source>
        <dbReference type="ARBA" id="ARBA00004249"/>
    </source>
</evidence>
<name>A0A940X222_9GAMM</name>
<feature type="transmembrane region" description="Helical" evidence="13">
    <location>
        <begin position="27"/>
        <end position="46"/>
    </location>
</feature>
<comment type="similarity">
    <text evidence="3 12">Belongs to the ExbD/TolR family.</text>
</comment>
<evidence type="ECO:0000256" key="5">
    <source>
        <dbReference type="ARBA" id="ARBA00022448"/>
    </source>
</evidence>
<dbReference type="GO" id="GO:0022857">
    <property type="term" value="F:transmembrane transporter activity"/>
    <property type="evidence" value="ECO:0007669"/>
    <property type="project" value="InterPro"/>
</dbReference>
<proteinExistence type="inferred from homology"/>
<keyword evidence="8 12" id="KW-0812">Transmembrane</keyword>
<accession>A0A940X222</accession>
<comment type="subcellular location">
    <subcellularLocation>
        <location evidence="2">Cell inner membrane</location>
        <topology evidence="2">Single-pass type II membrane protein</topology>
    </subcellularLocation>
    <subcellularLocation>
        <location evidence="12">Cell membrane</location>
        <topology evidence="12">Single-pass type II membrane protein</topology>
    </subcellularLocation>
</comment>
<keyword evidence="7" id="KW-0997">Cell inner membrane</keyword>
<protein>
    <submittedName>
        <fullName evidence="14">Biopolymer transporter ExbD</fullName>
    </submittedName>
</protein>
<dbReference type="Pfam" id="PF02472">
    <property type="entry name" value="ExbD"/>
    <property type="match status" value="1"/>
</dbReference>
<dbReference type="Proteomes" id="UP000673447">
    <property type="component" value="Unassembled WGS sequence"/>
</dbReference>
<evidence type="ECO:0000256" key="8">
    <source>
        <dbReference type="ARBA" id="ARBA00022692"/>
    </source>
</evidence>
<keyword evidence="6" id="KW-1003">Cell membrane</keyword>
<comment type="caution">
    <text evidence="14">The sequence shown here is derived from an EMBL/GenBank/DDBJ whole genome shotgun (WGS) entry which is preliminary data.</text>
</comment>